<keyword evidence="2" id="KW-1185">Reference proteome</keyword>
<dbReference type="InterPro" id="IPR052709">
    <property type="entry name" value="Transposase-MT_Hybrid"/>
</dbReference>
<dbReference type="Proteomes" id="UP000299102">
    <property type="component" value="Unassembled WGS sequence"/>
</dbReference>
<comment type="caution">
    <text evidence="1">The sequence shown here is derived from an EMBL/GenBank/DDBJ whole genome shotgun (WGS) entry which is preliminary data.</text>
</comment>
<protein>
    <submittedName>
        <fullName evidence="1">Uncharacterized protein</fullName>
    </submittedName>
</protein>
<evidence type="ECO:0000313" key="2">
    <source>
        <dbReference type="Proteomes" id="UP000299102"/>
    </source>
</evidence>
<dbReference type="PANTHER" id="PTHR46060">
    <property type="entry name" value="MARINER MOS1 TRANSPOSASE-LIKE PROTEIN"/>
    <property type="match status" value="1"/>
</dbReference>
<gene>
    <name evidence="1" type="ORF">EVAR_76898_1</name>
</gene>
<dbReference type="EMBL" id="BGZK01000006">
    <property type="protein sequence ID" value="GBP00620.1"/>
    <property type="molecule type" value="Genomic_DNA"/>
</dbReference>
<sequence length="132" mass="14666">MSPLFALLQIHAYFPEGLTAYSGFRFKASTKLDALGCRSVDVPTNEAPSLAIVYNWFNELDRGRTDPTDDLREGRPSTATSEGNISSVLLMIETDERVTYQQIGSNLSIGMSQVQKILHEYLAVKKLSVYTS</sequence>
<dbReference type="AlphaFoldDB" id="A0A4C1SHL3"/>
<proteinExistence type="predicted"/>
<evidence type="ECO:0000313" key="1">
    <source>
        <dbReference type="EMBL" id="GBP00620.1"/>
    </source>
</evidence>
<name>A0A4C1SHL3_EUMVA</name>
<organism evidence="1 2">
    <name type="scientific">Eumeta variegata</name>
    <name type="common">Bagworm moth</name>
    <name type="synonym">Eumeta japonica</name>
    <dbReference type="NCBI Taxonomy" id="151549"/>
    <lineage>
        <taxon>Eukaryota</taxon>
        <taxon>Metazoa</taxon>
        <taxon>Ecdysozoa</taxon>
        <taxon>Arthropoda</taxon>
        <taxon>Hexapoda</taxon>
        <taxon>Insecta</taxon>
        <taxon>Pterygota</taxon>
        <taxon>Neoptera</taxon>
        <taxon>Endopterygota</taxon>
        <taxon>Lepidoptera</taxon>
        <taxon>Glossata</taxon>
        <taxon>Ditrysia</taxon>
        <taxon>Tineoidea</taxon>
        <taxon>Psychidae</taxon>
        <taxon>Oiketicinae</taxon>
        <taxon>Eumeta</taxon>
    </lineage>
</organism>
<dbReference type="PANTHER" id="PTHR46060:SF1">
    <property type="entry name" value="MARINER MOS1 TRANSPOSASE-LIKE PROTEIN"/>
    <property type="match status" value="1"/>
</dbReference>
<dbReference type="STRING" id="151549.A0A4C1SHL3"/>
<reference evidence="1 2" key="1">
    <citation type="journal article" date="2019" name="Commun. Biol.">
        <title>The bagworm genome reveals a unique fibroin gene that provides high tensile strength.</title>
        <authorList>
            <person name="Kono N."/>
            <person name="Nakamura H."/>
            <person name="Ohtoshi R."/>
            <person name="Tomita M."/>
            <person name="Numata K."/>
            <person name="Arakawa K."/>
        </authorList>
    </citation>
    <scope>NUCLEOTIDE SEQUENCE [LARGE SCALE GENOMIC DNA]</scope>
</reference>
<accession>A0A4C1SHL3</accession>
<dbReference type="OrthoDB" id="10017160at2759"/>